<dbReference type="InterPro" id="IPR036322">
    <property type="entry name" value="WD40_repeat_dom_sf"/>
</dbReference>
<dbReference type="SUPFAM" id="SSF50978">
    <property type="entry name" value="WD40 repeat-like"/>
    <property type="match status" value="1"/>
</dbReference>
<comment type="caution">
    <text evidence="5">The sequence shown here is derived from an EMBL/GenBank/DDBJ whole genome shotgun (WGS) entry which is preliminary data.</text>
</comment>
<organism evidence="5 6">
    <name type="scientific">Phytophthora fragariaefolia</name>
    <dbReference type="NCBI Taxonomy" id="1490495"/>
    <lineage>
        <taxon>Eukaryota</taxon>
        <taxon>Sar</taxon>
        <taxon>Stramenopiles</taxon>
        <taxon>Oomycota</taxon>
        <taxon>Peronosporomycetes</taxon>
        <taxon>Peronosporales</taxon>
        <taxon>Peronosporaceae</taxon>
        <taxon>Phytophthora</taxon>
    </lineage>
</organism>
<keyword evidence="2" id="KW-0677">Repeat</keyword>
<dbReference type="Gene3D" id="2.130.10.10">
    <property type="entry name" value="YVTN repeat-like/Quinoprotein amine dehydrogenase"/>
    <property type="match status" value="1"/>
</dbReference>
<accession>A0A9W6TRU0</accession>
<keyword evidence="6" id="KW-1185">Reference proteome</keyword>
<reference evidence="5" key="1">
    <citation type="submission" date="2023-04" db="EMBL/GenBank/DDBJ databases">
        <title>Phytophthora fragariaefolia NBRC 109709.</title>
        <authorList>
            <person name="Ichikawa N."/>
            <person name="Sato H."/>
            <person name="Tonouchi N."/>
        </authorList>
    </citation>
    <scope>NUCLEOTIDE SEQUENCE</scope>
    <source>
        <strain evidence="5">NBRC 109709</strain>
    </source>
</reference>
<dbReference type="OrthoDB" id="256303at2759"/>
<gene>
    <name evidence="5" type="ORF">Pfra01_000163400</name>
</gene>
<dbReference type="PROSITE" id="PS50082">
    <property type="entry name" value="WD_REPEATS_2"/>
    <property type="match status" value="1"/>
</dbReference>
<feature type="repeat" description="WD" evidence="3">
    <location>
        <begin position="29"/>
        <end position="56"/>
    </location>
</feature>
<evidence type="ECO:0000256" key="2">
    <source>
        <dbReference type="ARBA" id="ARBA00022737"/>
    </source>
</evidence>
<evidence type="ECO:0000313" key="5">
    <source>
        <dbReference type="EMBL" id="GMF18479.1"/>
    </source>
</evidence>
<keyword evidence="1 3" id="KW-0853">WD repeat</keyword>
<evidence type="ECO:0000256" key="4">
    <source>
        <dbReference type="SAM" id="MobiDB-lite"/>
    </source>
</evidence>
<dbReference type="PROSITE" id="PS50294">
    <property type="entry name" value="WD_REPEATS_REGION"/>
    <property type="match status" value="1"/>
</dbReference>
<dbReference type="Pfam" id="PF00400">
    <property type="entry name" value="WD40"/>
    <property type="match status" value="2"/>
</dbReference>
<sequence length="249" mass="27093">MSFGQPAQAGGYLNPNNDYTIGENINDGIQDLAWSPTSNVLVSGSWDNYVRCWEVQQQGTQFNAVAKAQIAHEGPVLCTAFSGVRAAGNNCSVFLSSTYSMIITFFIDLFTHQDGSTVFSGSCDKTAKMWVLNGPAQGQQIAAVRRILGAAWLRKKDTDIGASVGTARRTDPQHCSHSGGQLRRHGNQSITTGKFNARGDIFAYTLSYDWSMGAEKYNQSQPSVIRLHSVAEAEIKQKKKPGTGSRNSF</sequence>
<dbReference type="AlphaFoldDB" id="A0A9W6TRU0"/>
<dbReference type="Proteomes" id="UP001165121">
    <property type="component" value="Unassembled WGS sequence"/>
</dbReference>
<proteinExistence type="predicted"/>
<dbReference type="SMART" id="SM00320">
    <property type="entry name" value="WD40"/>
    <property type="match status" value="2"/>
</dbReference>
<name>A0A9W6TRU0_9STRA</name>
<evidence type="ECO:0000313" key="6">
    <source>
        <dbReference type="Proteomes" id="UP001165121"/>
    </source>
</evidence>
<feature type="region of interest" description="Disordered" evidence="4">
    <location>
        <begin position="164"/>
        <end position="191"/>
    </location>
</feature>
<dbReference type="PANTHER" id="PTHR10971">
    <property type="entry name" value="MRNA EXPORT FACTOR AND BUB3"/>
    <property type="match status" value="1"/>
</dbReference>
<dbReference type="InterPro" id="IPR015943">
    <property type="entry name" value="WD40/YVTN_repeat-like_dom_sf"/>
</dbReference>
<protein>
    <submittedName>
        <fullName evidence="5">Unnamed protein product</fullName>
    </submittedName>
</protein>
<evidence type="ECO:0000256" key="3">
    <source>
        <dbReference type="PROSITE-ProRule" id="PRU00221"/>
    </source>
</evidence>
<evidence type="ECO:0000256" key="1">
    <source>
        <dbReference type="ARBA" id="ARBA00022574"/>
    </source>
</evidence>
<dbReference type="EMBL" id="BSXT01000130">
    <property type="protein sequence ID" value="GMF18479.1"/>
    <property type="molecule type" value="Genomic_DNA"/>
</dbReference>
<dbReference type="InterPro" id="IPR001680">
    <property type="entry name" value="WD40_rpt"/>
</dbReference>